<evidence type="ECO:0000313" key="1">
    <source>
        <dbReference type="EnsemblMetazoa" id="CJA26960.1"/>
    </source>
</evidence>
<organism evidence="1 2">
    <name type="scientific">Caenorhabditis japonica</name>
    <dbReference type="NCBI Taxonomy" id="281687"/>
    <lineage>
        <taxon>Eukaryota</taxon>
        <taxon>Metazoa</taxon>
        <taxon>Ecdysozoa</taxon>
        <taxon>Nematoda</taxon>
        <taxon>Chromadorea</taxon>
        <taxon>Rhabditida</taxon>
        <taxon>Rhabditina</taxon>
        <taxon>Rhabditomorpha</taxon>
        <taxon>Rhabditoidea</taxon>
        <taxon>Rhabditidae</taxon>
        <taxon>Peloderinae</taxon>
        <taxon>Caenorhabditis</taxon>
    </lineage>
</organism>
<accession>A0A8R1E856</accession>
<dbReference type="EnsemblMetazoa" id="CJA26960.1">
    <property type="protein sequence ID" value="CJA26960.1"/>
    <property type="gene ID" value="WBGene00182532"/>
</dbReference>
<dbReference type="Proteomes" id="UP000005237">
    <property type="component" value="Unassembled WGS sequence"/>
</dbReference>
<proteinExistence type="predicted"/>
<protein>
    <submittedName>
        <fullName evidence="1">Uncharacterized protein</fullName>
    </submittedName>
</protein>
<keyword evidence="2" id="KW-1185">Reference proteome</keyword>
<dbReference type="AlphaFoldDB" id="A0A8R1E856"/>
<reference evidence="2" key="1">
    <citation type="submission" date="2010-08" db="EMBL/GenBank/DDBJ databases">
        <authorList>
            <consortium name="Caenorhabditis japonica Sequencing Consortium"/>
            <person name="Wilson R.K."/>
        </authorList>
    </citation>
    <scope>NUCLEOTIDE SEQUENCE [LARGE SCALE GENOMIC DNA]</scope>
    <source>
        <strain evidence="2">DF5081</strain>
    </source>
</reference>
<sequence>MRNSLFDWSELSAFYTEYNGCLNLNIDRNWLH</sequence>
<evidence type="ECO:0000313" key="2">
    <source>
        <dbReference type="Proteomes" id="UP000005237"/>
    </source>
</evidence>
<name>A0A8R1E856_CAEJA</name>
<reference evidence="1" key="2">
    <citation type="submission" date="2022-06" db="UniProtKB">
        <authorList>
            <consortium name="EnsemblMetazoa"/>
        </authorList>
    </citation>
    <scope>IDENTIFICATION</scope>
    <source>
        <strain evidence="1">DF5081</strain>
    </source>
</reference>